<keyword evidence="5" id="KW-0067">ATP-binding</keyword>
<dbReference type="PANTHER" id="PTHR43085">
    <property type="entry name" value="HEXOKINASE FAMILY MEMBER"/>
    <property type="match status" value="1"/>
</dbReference>
<reference evidence="7 8" key="1">
    <citation type="submission" date="2017-04" db="EMBL/GenBank/DDBJ databases">
        <authorList>
            <person name="Afonso C.L."/>
            <person name="Miller P.J."/>
            <person name="Scott M.A."/>
            <person name="Spackman E."/>
            <person name="Goraichik I."/>
            <person name="Dimitrov K.M."/>
            <person name="Suarez D.L."/>
            <person name="Swayne D.E."/>
        </authorList>
    </citation>
    <scope>NUCLEOTIDE SEQUENCE [LARGE SCALE GENOMIC DNA]</scope>
    <source>
        <strain evidence="7 8">DSM 23236</strain>
    </source>
</reference>
<dbReference type="InterPro" id="IPR011611">
    <property type="entry name" value="PfkB_dom"/>
</dbReference>
<dbReference type="EMBL" id="FWXD01000002">
    <property type="protein sequence ID" value="SMC18412.1"/>
    <property type="molecule type" value="Genomic_DNA"/>
</dbReference>
<evidence type="ECO:0000313" key="8">
    <source>
        <dbReference type="Proteomes" id="UP000192761"/>
    </source>
</evidence>
<evidence type="ECO:0000256" key="5">
    <source>
        <dbReference type="ARBA" id="ARBA00022840"/>
    </source>
</evidence>
<keyword evidence="4 7" id="KW-0418">Kinase</keyword>
<sequence>MSNNARFVVFGEALTDFIREDGPHWRAVAGGSCWNVARVGARLGIATGFAGAVSMDTFGDEIATLSAEAGLDLRYLQRHARAPFLAMVTSKHPPQYFFIGDDSADLHFNPERLPAGWLDDAQIVHFGSISLYRQPLAARLLDTAAAVKAAGKRICFDPNYRALMDSGYRPILQRMVTLADYIKISDEDIAHLFPGVSEGDALAMLRSWAPQASILFTRGAAGMSLLTPTATVERGVYAVEVKDTVGAGDASMGGWMASLLTRPGAALSAHLDFAAATAAAACRHNGAYAPGWAEVEALIAEAGTKNDG</sequence>
<proteinExistence type="inferred from homology"/>
<keyword evidence="2" id="KW-0808">Transferase</keyword>
<dbReference type="GO" id="GO:0016301">
    <property type="term" value="F:kinase activity"/>
    <property type="evidence" value="ECO:0007669"/>
    <property type="project" value="UniProtKB-KW"/>
</dbReference>
<dbReference type="AlphaFoldDB" id="A0A1W1X3A0"/>
<organism evidence="7 8">
    <name type="scientific">Andreprevotia lacus DSM 23236</name>
    <dbReference type="NCBI Taxonomy" id="1121001"/>
    <lineage>
        <taxon>Bacteria</taxon>
        <taxon>Pseudomonadati</taxon>
        <taxon>Pseudomonadota</taxon>
        <taxon>Betaproteobacteria</taxon>
        <taxon>Neisseriales</taxon>
        <taxon>Chitinibacteraceae</taxon>
        <taxon>Andreprevotia</taxon>
    </lineage>
</organism>
<evidence type="ECO:0000256" key="4">
    <source>
        <dbReference type="ARBA" id="ARBA00022777"/>
    </source>
</evidence>
<dbReference type="SUPFAM" id="SSF53613">
    <property type="entry name" value="Ribokinase-like"/>
    <property type="match status" value="1"/>
</dbReference>
<dbReference type="CDD" id="cd01167">
    <property type="entry name" value="bac_FRK"/>
    <property type="match status" value="1"/>
</dbReference>
<evidence type="ECO:0000256" key="3">
    <source>
        <dbReference type="ARBA" id="ARBA00022741"/>
    </source>
</evidence>
<keyword evidence="3" id="KW-0547">Nucleotide-binding</keyword>
<dbReference type="RefSeq" id="WP_084089015.1">
    <property type="nucleotide sequence ID" value="NZ_FWXD01000002.1"/>
</dbReference>
<protein>
    <submittedName>
        <fullName evidence="7">Fructokinase</fullName>
    </submittedName>
</protein>
<gene>
    <name evidence="7" type="ORF">SAMN02745857_00559</name>
</gene>
<dbReference type="Proteomes" id="UP000192761">
    <property type="component" value="Unassembled WGS sequence"/>
</dbReference>
<comment type="similarity">
    <text evidence="1">Belongs to the carbohydrate kinase PfkB family.</text>
</comment>
<dbReference type="Pfam" id="PF00294">
    <property type="entry name" value="PfkB"/>
    <property type="match status" value="1"/>
</dbReference>
<dbReference type="PANTHER" id="PTHR43085:SF1">
    <property type="entry name" value="PSEUDOURIDINE KINASE-RELATED"/>
    <property type="match status" value="1"/>
</dbReference>
<dbReference type="InterPro" id="IPR029056">
    <property type="entry name" value="Ribokinase-like"/>
</dbReference>
<dbReference type="STRING" id="1121001.SAMN02745857_00559"/>
<dbReference type="InterPro" id="IPR050306">
    <property type="entry name" value="PfkB_Carbo_kinase"/>
</dbReference>
<dbReference type="Gene3D" id="3.40.1190.20">
    <property type="match status" value="1"/>
</dbReference>
<feature type="domain" description="Carbohydrate kinase PfkB" evidence="6">
    <location>
        <begin position="6"/>
        <end position="290"/>
    </location>
</feature>
<dbReference type="OrthoDB" id="9779730at2"/>
<evidence type="ECO:0000313" key="7">
    <source>
        <dbReference type="EMBL" id="SMC18412.1"/>
    </source>
</evidence>
<evidence type="ECO:0000256" key="1">
    <source>
        <dbReference type="ARBA" id="ARBA00010688"/>
    </source>
</evidence>
<accession>A0A1W1X3A0</accession>
<dbReference type="GO" id="GO:0005524">
    <property type="term" value="F:ATP binding"/>
    <property type="evidence" value="ECO:0007669"/>
    <property type="project" value="UniProtKB-KW"/>
</dbReference>
<evidence type="ECO:0000256" key="2">
    <source>
        <dbReference type="ARBA" id="ARBA00022679"/>
    </source>
</evidence>
<evidence type="ECO:0000259" key="6">
    <source>
        <dbReference type="Pfam" id="PF00294"/>
    </source>
</evidence>
<name>A0A1W1X3A0_9NEIS</name>
<keyword evidence="8" id="KW-1185">Reference proteome</keyword>